<accession>A0A4Y4DIR7</accession>
<gene>
    <name evidence="1" type="ORF">AUR04nite_00490</name>
</gene>
<dbReference type="AlphaFoldDB" id="A0A4Y4DIR7"/>
<sequence>MAYVPHEPLKDQLIVDTGLNILGEKVEVLNTMTKFSPEQYLGAQGDTISVRVKGTLPVRHYGIRNDRSQPIQTDVYKETKVDMTVQIEDAYSSVALTEEQKAFDLKGGFGDLTDAQTDTIAEDTQRQALEHLLGATFEAQVNIDPSDANIKAAMDVGRDYIYNRLDTARMVLNKLRAPADERYVRAGSEVASILRQNQRLTRTYGDAGAQALSMYDVGNIAGFQITEDPYMPADEAIVYVKSAYQFWNYAPGVPQGAAHGAIGNKNGIAMTWIVDYDSSYQVDRSTWKTWRAWGYAQDMLKQINTDKTQTLIGTEQYFLRGLKIKIGAEADGFLPGDGKAGVGGARKGASATSELGLVFTGKPFAGTLPAGNSHDYSRVADATPPVTP</sequence>
<evidence type="ECO:0000313" key="1">
    <source>
        <dbReference type="EMBL" id="GED04517.1"/>
    </source>
</evidence>
<evidence type="ECO:0000313" key="2">
    <source>
        <dbReference type="Proteomes" id="UP000316612"/>
    </source>
</evidence>
<name>A0A4Y4DIR7_GLUUR</name>
<keyword evidence="2" id="KW-1185">Reference proteome</keyword>
<evidence type="ECO:0008006" key="3">
    <source>
        <dbReference type="Google" id="ProtNLM"/>
    </source>
</evidence>
<organism evidence="1 2">
    <name type="scientific">Glutamicibacter uratoxydans</name>
    <name type="common">Arthrobacter uratoxydans</name>
    <dbReference type="NCBI Taxonomy" id="43667"/>
    <lineage>
        <taxon>Bacteria</taxon>
        <taxon>Bacillati</taxon>
        <taxon>Actinomycetota</taxon>
        <taxon>Actinomycetes</taxon>
        <taxon>Micrococcales</taxon>
        <taxon>Micrococcaceae</taxon>
        <taxon>Glutamicibacter</taxon>
    </lineage>
</organism>
<dbReference type="EMBL" id="BJNY01000001">
    <property type="protein sequence ID" value="GED04517.1"/>
    <property type="molecule type" value="Genomic_DNA"/>
</dbReference>
<proteinExistence type="predicted"/>
<dbReference type="OrthoDB" id="3987726at2"/>
<dbReference type="Proteomes" id="UP000316612">
    <property type="component" value="Unassembled WGS sequence"/>
</dbReference>
<dbReference type="Pfam" id="PF25209">
    <property type="entry name" value="Phage_capsid_4"/>
    <property type="match status" value="1"/>
</dbReference>
<dbReference type="RefSeq" id="WP_141360757.1">
    <property type="nucleotide sequence ID" value="NZ_BAAAJL010000007.1"/>
</dbReference>
<reference evidence="1 2" key="1">
    <citation type="submission" date="2019-06" db="EMBL/GenBank/DDBJ databases">
        <title>Whole genome shotgun sequence of Glutamicibacter uratoxydans NBRC 15515.</title>
        <authorList>
            <person name="Hosoyama A."/>
            <person name="Uohara A."/>
            <person name="Ohji S."/>
            <person name="Ichikawa N."/>
        </authorList>
    </citation>
    <scope>NUCLEOTIDE SEQUENCE [LARGE SCALE GENOMIC DNA]</scope>
    <source>
        <strain evidence="1 2">NBRC 15515</strain>
    </source>
</reference>
<protein>
    <recommendedName>
        <fullName evidence="3">Major capsid protein</fullName>
    </recommendedName>
</protein>
<comment type="caution">
    <text evidence="1">The sequence shown here is derived from an EMBL/GenBank/DDBJ whole genome shotgun (WGS) entry which is preliminary data.</text>
</comment>